<gene>
    <name evidence="1" type="ORF">AWOD_p150_15</name>
</gene>
<geneLocation type="plasmid" evidence="1 2">
    <name>pAWOD150</name>
</geneLocation>
<accession>A0A090IBW1</accession>
<proteinExistence type="predicted"/>
<dbReference type="KEGG" id="awd:AWOD_p150_15"/>
<dbReference type="Proteomes" id="UP000032427">
    <property type="component" value="Plasmid pAWOD150"/>
</dbReference>
<reference evidence="2" key="1">
    <citation type="submission" date="2014-09" db="EMBL/GenBank/DDBJ databases">
        <authorList>
            <person name="Hjerde E."/>
        </authorList>
    </citation>
    <scope>NUCLEOTIDE SEQUENCE [LARGE SCALE GENOMIC DNA]</scope>
    <source>
        <strain evidence="2">06/09/139</strain>
        <plasmid evidence="2">pAWOD150</plasmid>
    </source>
</reference>
<organism evidence="1 2">
    <name type="scientific">Aliivibrio wodanis</name>
    <dbReference type="NCBI Taxonomy" id="80852"/>
    <lineage>
        <taxon>Bacteria</taxon>
        <taxon>Pseudomonadati</taxon>
        <taxon>Pseudomonadota</taxon>
        <taxon>Gammaproteobacteria</taxon>
        <taxon>Vibrionales</taxon>
        <taxon>Vibrionaceae</taxon>
        <taxon>Aliivibrio</taxon>
    </lineage>
</organism>
<evidence type="ECO:0000313" key="2">
    <source>
        <dbReference type="Proteomes" id="UP000032427"/>
    </source>
</evidence>
<dbReference type="AlphaFoldDB" id="A0A090IBW1"/>
<dbReference type="EMBL" id="LN554849">
    <property type="protein sequence ID" value="CED58027.1"/>
    <property type="molecule type" value="Genomic_DNA"/>
</dbReference>
<keyword evidence="2" id="KW-1185">Reference proteome</keyword>
<name>A0A090IBW1_9GAMM</name>
<evidence type="ECO:0000313" key="1">
    <source>
        <dbReference type="EMBL" id="CED58027.1"/>
    </source>
</evidence>
<dbReference type="PATRIC" id="fig|80852.17.peg.4141"/>
<dbReference type="GeneID" id="28543677"/>
<protein>
    <submittedName>
        <fullName evidence="1">Uncharacterized protein</fullName>
    </submittedName>
</protein>
<dbReference type="HOGENOM" id="CLU_2505456_0_0_6"/>
<sequence length="85" mass="10040">MTKPSYVDFEEFFNEFSLLKHKNRDPFTYFSIAKYEDDKGVFFLPSLERYDESEVIVTGNKNGYLSREKAICIMGKCLDRFADED</sequence>
<keyword evidence="1" id="KW-0614">Plasmid</keyword>